<proteinExistence type="predicted"/>
<dbReference type="PANTHER" id="PTHR43356">
    <property type="entry name" value="PHOSPHATE ACETYLTRANSFERASE"/>
    <property type="match status" value="1"/>
</dbReference>
<keyword evidence="5" id="KW-1185">Reference proteome</keyword>
<dbReference type="EMBL" id="JAPRFR010000003">
    <property type="protein sequence ID" value="MCZ0726297.1"/>
    <property type="molecule type" value="Genomic_DNA"/>
</dbReference>
<dbReference type="Gene3D" id="3.40.718.10">
    <property type="entry name" value="Isopropylmalate Dehydrogenase"/>
    <property type="match status" value="1"/>
</dbReference>
<dbReference type="InterPro" id="IPR050500">
    <property type="entry name" value="Phos_Acetyltrans/Butyryltrans"/>
</dbReference>
<dbReference type="Pfam" id="PF01515">
    <property type="entry name" value="PTA_PTB"/>
    <property type="match status" value="1"/>
</dbReference>
<reference evidence="4" key="1">
    <citation type="submission" date="2022-12" db="EMBL/GenBank/DDBJ databases">
        <title>Description and comparative metabolic analysis of Aerococcus sp. nov., isolated from the feces of a pig.</title>
        <authorList>
            <person name="Chang Y.-H."/>
        </authorList>
    </citation>
    <scope>NUCLEOTIDE SEQUENCE</scope>
    <source>
        <strain evidence="4">YH-aer222</strain>
    </source>
</reference>
<dbReference type="GO" id="GO:0016746">
    <property type="term" value="F:acyltransferase activity"/>
    <property type="evidence" value="ECO:0007669"/>
    <property type="project" value="UniProtKB-KW"/>
</dbReference>
<keyword evidence="1" id="KW-0808">Transferase</keyword>
<dbReference type="SUPFAM" id="SSF53659">
    <property type="entry name" value="Isocitrate/Isopropylmalate dehydrogenase-like"/>
    <property type="match status" value="1"/>
</dbReference>
<dbReference type="AlphaFoldDB" id="A0A9X3JF99"/>
<evidence type="ECO:0000313" key="5">
    <source>
        <dbReference type="Proteomes" id="UP001146670"/>
    </source>
</evidence>
<evidence type="ECO:0000259" key="3">
    <source>
        <dbReference type="Pfam" id="PF01515"/>
    </source>
</evidence>
<protein>
    <submittedName>
        <fullName evidence="4">Phosphate acyltransferase</fullName>
    </submittedName>
</protein>
<accession>A0A9X3JF99</accession>
<sequence>MYRIAVVGGADASVLDLVRLAHQEHPGRLHFDLFDCRTDIAEGEWTYHLAPDIQTAAQEAAQFVDQGHADILLKGIVTTHDLLHAVLNKDYQLKEQDLLSHVAMIHLPQLGRPLLLTDAGMNIAPNAKQLSQIIDNARLIAKKVGINQPKIAIISAAENYNPKMPSSVLAKEVADHYNGEAATVYGPISLDLALSKHAVAKKHFQAPIQGDADILAVTGIDVGNVIYKALVLFTDVKVGGCLVGTKVPIVLNSRTDSIENKLFALEFAMQQVDGEENK</sequence>
<evidence type="ECO:0000256" key="2">
    <source>
        <dbReference type="ARBA" id="ARBA00023315"/>
    </source>
</evidence>
<name>A0A9X3JF99_9LACT</name>
<dbReference type="Proteomes" id="UP001146670">
    <property type="component" value="Unassembled WGS sequence"/>
</dbReference>
<feature type="domain" description="Phosphate acetyl/butaryl transferase" evidence="3">
    <location>
        <begin position="55"/>
        <end position="262"/>
    </location>
</feature>
<dbReference type="PANTHER" id="PTHR43356:SF2">
    <property type="entry name" value="PHOSPHATE ACETYLTRANSFERASE"/>
    <property type="match status" value="1"/>
</dbReference>
<dbReference type="RefSeq" id="WP_268752627.1">
    <property type="nucleotide sequence ID" value="NZ_JAPRFQ010000003.1"/>
</dbReference>
<evidence type="ECO:0000256" key="1">
    <source>
        <dbReference type="ARBA" id="ARBA00022679"/>
    </source>
</evidence>
<dbReference type="InterPro" id="IPR002505">
    <property type="entry name" value="PTA_PTB"/>
</dbReference>
<organism evidence="4 5">
    <name type="scientific">Aerococcus kribbianus</name>
    <dbReference type="NCBI Taxonomy" id="2999064"/>
    <lineage>
        <taxon>Bacteria</taxon>
        <taxon>Bacillati</taxon>
        <taxon>Bacillota</taxon>
        <taxon>Bacilli</taxon>
        <taxon>Lactobacillales</taxon>
        <taxon>Aerococcaceae</taxon>
        <taxon>Aerococcus</taxon>
    </lineage>
</organism>
<comment type="caution">
    <text evidence="4">The sequence shown here is derived from an EMBL/GenBank/DDBJ whole genome shotgun (WGS) entry which is preliminary data.</text>
</comment>
<keyword evidence="2 4" id="KW-0012">Acyltransferase</keyword>
<evidence type="ECO:0000313" key="4">
    <source>
        <dbReference type="EMBL" id="MCZ0726297.1"/>
    </source>
</evidence>
<gene>
    <name evidence="4" type="ORF">OW157_06980</name>
</gene>